<evidence type="ECO:0000256" key="1">
    <source>
        <dbReference type="SAM" id="Coils"/>
    </source>
</evidence>
<dbReference type="SUPFAM" id="SSF52821">
    <property type="entry name" value="Rhodanese/Cell cycle control phosphatase"/>
    <property type="match status" value="1"/>
</dbReference>
<dbReference type="PANTHER" id="PTHR11635">
    <property type="entry name" value="CAMP-DEPENDENT PROTEIN KINASE REGULATORY CHAIN"/>
    <property type="match status" value="1"/>
</dbReference>
<feature type="compositionally biased region" description="Basic and acidic residues" evidence="2">
    <location>
        <begin position="424"/>
        <end position="435"/>
    </location>
</feature>
<evidence type="ECO:0000256" key="2">
    <source>
        <dbReference type="SAM" id="MobiDB-lite"/>
    </source>
</evidence>
<feature type="region of interest" description="Disordered" evidence="2">
    <location>
        <begin position="392"/>
        <end position="447"/>
    </location>
</feature>
<evidence type="ECO:0000313" key="6">
    <source>
        <dbReference type="EMBL" id="CAI8779751.1"/>
    </source>
</evidence>
<name>A0ABM9HYY3_9GAMM</name>
<dbReference type="Pfam" id="PF00581">
    <property type="entry name" value="Rhodanese"/>
    <property type="match status" value="1"/>
</dbReference>
<evidence type="ECO:0000256" key="3">
    <source>
        <dbReference type="SAM" id="Phobius"/>
    </source>
</evidence>
<dbReference type="Pfam" id="PF00027">
    <property type="entry name" value="cNMP_binding"/>
    <property type="match status" value="1"/>
</dbReference>
<dbReference type="PROSITE" id="PS50206">
    <property type="entry name" value="RHODANESE_3"/>
    <property type="match status" value="1"/>
</dbReference>
<dbReference type="PROSITE" id="PS50042">
    <property type="entry name" value="CNMP_BINDING_3"/>
    <property type="match status" value="2"/>
</dbReference>
<dbReference type="InterPro" id="IPR000595">
    <property type="entry name" value="cNMP-bd_dom"/>
</dbReference>
<dbReference type="CDD" id="cd00038">
    <property type="entry name" value="CAP_ED"/>
    <property type="match status" value="2"/>
</dbReference>
<evidence type="ECO:0000313" key="7">
    <source>
        <dbReference type="Proteomes" id="UP001162030"/>
    </source>
</evidence>
<dbReference type="InterPro" id="IPR014710">
    <property type="entry name" value="RmlC-like_jellyroll"/>
</dbReference>
<keyword evidence="3" id="KW-0812">Transmembrane</keyword>
<dbReference type="InterPro" id="IPR001763">
    <property type="entry name" value="Rhodanese-like_dom"/>
</dbReference>
<proteinExistence type="predicted"/>
<feature type="coiled-coil region" evidence="1">
    <location>
        <begin position="467"/>
        <end position="694"/>
    </location>
</feature>
<dbReference type="CDD" id="cd00158">
    <property type="entry name" value="RHOD"/>
    <property type="match status" value="1"/>
</dbReference>
<keyword evidence="3" id="KW-1133">Transmembrane helix</keyword>
<feature type="transmembrane region" description="Helical" evidence="3">
    <location>
        <begin position="717"/>
        <end position="741"/>
    </location>
</feature>
<dbReference type="InterPro" id="IPR018490">
    <property type="entry name" value="cNMP-bd_dom_sf"/>
</dbReference>
<gene>
    <name evidence="6" type="ORF">MSZNOR_1194</name>
</gene>
<feature type="compositionally biased region" description="Basic and acidic residues" evidence="2">
    <location>
        <begin position="392"/>
        <end position="404"/>
    </location>
</feature>
<dbReference type="PANTHER" id="PTHR11635:SF152">
    <property type="entry name" value="CAMP-DEPENDENT PROTEIN KINASE TYPE I REGULATORY SUBUNIT-RELATED"/>
    <property type="match status" value="1"/>
</dbReference>
<accession>A0ABM9HYY3</accession>
<dbReference type="SMART" id="SM00450">
    <property type="entry name" value="RHOD"/>
    <property type="match status" value="1"/>
</dbReference>
<keyword evidence="7" id="KW-1185">Reference proteome</keyword>
<dbReference type="SUPFAM" id="SSF51206">
    <property type="entry name" value="cAMP-binding domain-like"/>
    <property type="match status" value="2"/>
</dbReference>
<keyword evidence="3" id="KW-0472">Membrane</keyword>
<feature type="compositionally biased region" description="Acidic residues" evidence="2">
    <location>
        <begin position="405"/>
        <end position="415"/>
    </location>
</feature>
<feature type="domain" description="Rhodanese" evidence="5">
    <location>
        <begin position="268"/>
        <end position="355"/>
    </location>
</feature>
<dbReference type="Gene3D" id="3.40.250.10">
    <property type="entry name" value="Rhodanese-like domain"/>
    <property type="match status" value="1"/>
</dbReference>
<dbReference type="InterPro" id="IPR050503">
    <property type="entry name" value="cAMP-dep_PK_reg_su-like"/>
</dbReference>
<reference evidence="6 7" key="1">
    <citation type="submission" date="2023-03" db="EMBL/GenBank/DDBJ databases">
        <authorList>
            <person name="Pearce D."/>
        </authorList>
    </citation>
    <scope>NUCLEOTIDE SEQUENCE [LARGE SCALE GENOMIC DNA]</scope>
    <source>
        <strain evidence="6">Msz</strain>
    </source>
</reference>
<dbReference type="InterPro" id="IPR018488">
    <property type="entry name" value="cNMP-bd_CS"/>
</dbReference>
<feature type="domain" description="Cyclic nucleotide-binding" evidence="4">
    <location>
        <begin position="147"/>
        <end position="251"/>
    </location>
</feature>
<evidence type="ECO:0008006" key="8">
    <source>
        <dbReference type="Google" id="ProtNLM"/>
    </source>
</evidence>
<evidence type="ECO:0000259" key="5">
    <source>
        <dbReference type="PROSITE" id="PS50206"/>
    </source>
</evidence>
<dbReference type="PROSITE" id="PS00888">
    <property type="entry name" value="CNMP_BINDING_1"/>
    <property type="match status" value="1"/>
</dbReference>
<organism evidence="6 7">
    <name type="scientific">Methylocaldum szegediense</name>
    <dbReference type="NCBI Taxonomy" id="73780"/>
    <lineage>
        <taxon>Bacteria</taxon>
        <taxon>Pseudomonadati</taxon>
        <taxon>Pseudomonadota</taxon>
        <taxon>Gammaproteobacteria</taxon>
        <taxon>Methylococcales</taxon>
        <taxon>Methylococcaceae</taxon>
        <taxon>Methylocaldum</taxon>
    </lineage>
</organism>
<evidence type="ECO:0000259" key="4">
    <source>
        <dbReference type="PROSITE" id="PS50042"/>
    </source>
</evidence>
<sequence>MPSAVSASDAQELRRLIPLNTLSDTRFEQICSQIQIEEAPKGSVLFRQGDTNNEFVYLLSGTISLQAGGVEMDSVSGGTETARFALAHQIPRKVSAVANDAVRYVRIAPYLINQQEDLNRDVPTYKVSDIPEEPTRDWMTALLKSPLFQRLSPANIQAILRGLEEIEVKKGDVICRQGDPGDYYYIIKKGRCALTRKPSRLAKEIKLATLKVSETFGEDALISGEPRNVTVTMLTDGVLLRLDKASFIKLLKEPVISHVDFETAQRMASRDAVWLDVRTPDAYEQGRLPGSLNIPFFSLRVTLPTLNRQSKYLLVCDDGRLSEAAAFLLIRYGFEAQVLAGGIVNAPRDHLVIEATKWTPSRSLAATAYRAPHREQPDPANEEVDIGKNPEEHEGLSLEVHETPDGEIDREESSEDAGYTFHARGPEEPSDREIAWTDSPPPTEHTPTLDALLATERSGNPGPDDDLATLKSRLQELEASIQERALREQDLARRLADAENRAAEATARAQALETQLAKANEIIATTAALTEQREQVENELRKAKEDVASLKAELEKVRELANDRDVALRSLRENYEQLVARQAKKASEENSKGEKALSALKEEIERLKTINRLAIRDKASAERQVADLARQVAELQTAMERSTGSATDTEALRRELEALHRQHADELAGMQARLREMEQDGNRLREDLQLARARLAVLESAAKAGDQDQRKKPCFEFAIWFPVTLATTLFLTALILGGLFGTTSGRKVVSRLLALDTGASLEQPPAKAMLSKPTQGL</sequence>
<dbReference type="Proteomes" id="UP001162030">
    <property type="component" value="Chromosome"/>
</dbReference>
<feature type="domain" description="Cyclic nucleotide-binding" evidence="4">
    <location>
        <begin position="18"/>
        <end position="107"/>
    </location>
</feature>
<dbReference type="SMART" id="SM00100">
    <property type="entry name" value="cNMP"/>
    <property type="match status" value="2"/>
</dbReference>
<dbReference type="EMBL" id="OX458333">
    <property type="protein sequence ID" value="CAI8779751.1"/>
    <property type="molecule type" value="Genomic_DNA"/>
</dbReference>
<dbReference type="InterPro" id="IPR036873">
    <property type="entry name" value="Rhodanese-like_dom_sf"/>
</dbReference>
<keyword evidence="1" id="KW-0175">Coiled coil</keyword>
<dbReference type="Gene3D" id="2.60.120.10">
    <property type="entry name" value="Jelly Rolls"/>
    <property type="match status" value="2"/>
</dbReference>
<protein>
    <recommendedName>
        <fullName evidence="8">Cyclic nucleotide-binding domain-containing protein</fullName>
    </recommendedName>
</protein>